<name>A0A2P6U1H2_CHLSO</name>
<feature type="region of interest" description="Disordered" evidence="1">
    <location>
        <begin position="383"/>
        <end position="407"/>
    </location>
</feature>
<comment type="caution">
    <text evidence="3">The sequence shown here is derived from an EMBL/GenBank/DDBJ whole genome shotgun (WGS) entry which is preliminary data.</text>
</comment>
<feature type="compositionally biased region" description="Low complexity" evidence="1">
    <location>
        <begin position="383"/>
        <end position="400"/>
    </location>
</feature>
<dbReference type="OrthoDB" id="512115at2759"/>
<feature type="transmembrane region" description="Helical" evidence="2">
    <location>
        <begin position="51"/>
        <end position="70"/>
    </location>
</feature>
<keyword evidence="2" id="KW-1133">Transmembrane helix</keyword>
<organism evidence="3 4">
    <name type="scientific">Chlorella sorokiniana</name>
    <name type="common">Freshwater green alga</name>
    <dbReference type="NCBI Taxonomy" id="3076"/>
    <lineage>
        <taxon>Eukaryota</taxon>
        <taxon>Viridiplantae</taxon>
        <taxon>Chlorophyta</taxon>
        <taxon>core chlorophytes</taxon>
        <taxon>Trebouxiophyceae</taxon>
        <taxon>Chlorellales</taxon>
        <taxon>Chlorellaceae</taxon>
        <taxon>Chlorella clade</taxon>
        <taxon>Chlorella</taxon>
    </lineage>
</organism>
<dbReference type="PANTHER" id="PTHR35830">
    <property type="entry name" value="OS05G0299200 PROTEIN"/>
    <property type="match status" value="1"/>
</dbReference>
<dbReference type="Proteomes" id="UP000239899">
    <property type="component" value="Unassembled WGS sequence"/>
</dbReference>
<dbReference type="PANTHER" id="PTHR35830:SF1">
    <property type="entry name" value="OS05G0299200 PROTEIN"/>
    <property type="match status" value="1"/>
</dbReference>
<evidence type="ECO:0000256" key="2">
    <source>
        <dbReference type="SAM" id="Phobius"/>
    </source>
</evidence>
<keyword evidence="4" id="KW-1185">Reference proteome</keyword>
<accession>A0A2P6U1H2</accession>
<evidence type="ECO:0000256" key="1">
    <source>
        <dbReference type="SAM" id="MobiDB-lite"/>
    </source>
</evidence>
<gene>
    <name evidence="3" type="ORF">C2E21_1486</name>
</gene>
<evidence type="ECO:0000313" key="4">
    <source>
        <dbReference type="Proteomes" id="UP000239899"/>
    </source>
</evidence>
<evidence type="ECO:0000313" key="3">
    <source>
        <dbReference type="EMBL" id="PRW60155.1"/>
    </source>
</evidence>
<protein>
    <submittedName>
        <fullName evidence="3">Golgi transport 1</fullName>
    </submittedName>
</protein>
<dbReference type="STRING" id="3076.A0A2P6U1H2"/>
<dbReference type="AlphaFoldDB" id="A0A2P6U1H2"/>
<reference evidence="3 4" key="1">
    <citation type="journal article" date="2018" name="Plant J.">
        <title>Genome sequences of Chlorella sorokiniana UTEX 1602 and Micractinium conductrix SAG 241.80: implications to maltose excretion by a green alga.</title>
        <authorList>
            <person name="Arriola M.B."/>
            <person name="Velmurugan N."/>
            <person name="Zhang Y."/>
            <person name="Plunkett M.H."/>
            <person name="Hondzo H."/>
            <person name="Barney B.M."/>
        </authorList>
    </citation>
    <scope>NUCLEOTIDE SEQUENCE [LARGE SCALE GENOMIC DNA]</scope>
    <source>
        <strain evidence="4">UTEX 1602</strain>
    </source>
</reference>
<dbReference type="EMBL" id="LHPG02000003">
    <property type="protein sequence ID" value="PRW60155.1"/>
    <property type="molecule type" value="Genomic_DNA"/>
</dbReference>
<sequence>MSDTQRWLRDTQRKVQDVWERQMYSVGAPVNRAELARMHRSPGIAAPTASAFWWLPLAAVAGGVALWQLASRLGVRGGRRSGGRWVRDRSLGGKMIFIPDADLPGSSNGGKKVRPLYEDPDDGAAAAAAEAAAAAGGVWAAASSPQPAAKPSVADELPEWWDEPRFLVYTTFSRKEELQRQARLVLRELQDAKLQGLDYPISGLVSLRTLCHEAGGYQVKPSTESGRDAMLRHAVQAAIAAAQAGSYSLLGGDPPAKFICGLAHDLGVPDKRAVEIVHGQVAAECREALVTAEAAYRSGDQGDLLMALYRLAGALNTFPLPRGSAQGEMVGRQVAQTMDLALRKQIFLEFGAVSPPLAALMAELLGFDPDLVMAELARLQAAEAAEQQQEEQQQAASGEGSATGGTA</sequence>
<keyword evidence="2" id="KW-0472">Membrane</keyword>
<keyword evidence="2" id="KW-0812">Transmembrane</keyword>
<proteinExistence type="predicted"/>